<evidence type="ECO:0000313" key="2">
    <source>
        <dbReference type="EMBL" id="SEV86169.1"/>
    </source>
</evidence>
<dbReference type="EMBL" id="DYYI01000026">
    <property type="protein sequence ID" value="HJE19267.1"/>
    <property type="molecule type" value="Genomic_DNA"/>
</dbReference>
<proteinExistence type="predicted"/>
<dbReference type="Proteomes" id="UP000763505">
    <property type="component" value="Unassembled WGS sequence"/>
</dbReference>
<evidence type="ECO:0000313" key="1">
    <source>
        <dbReference type="EMBL" id="HJE19267.1"/>
    </source>
</evidence>
<reference evidence="2 3" key="1">
    <citation type="submission" date="2016-10" db="EMBL/GenBank/DDBJ databases">
        <authorList>
            <person name="Varghese N."/>
            <person name="Submissions S."/>
        </authorList>
    </citation>
    <scope>NUCLEOTIDE SEQUENCE [LARGE SCALE GENOMIC DNA]</scope>
    <source>
        <strain evidence="2 3">IBRC-M10081</strain>
    </source>
</reference>
<keyword evidence="3" id="KW-1185">Reference proteome</keyword>
<accession>A0A662Z4X0</accession>
<protein>
    <submittedName>
        <fullName evidence="2">Uncharacterized protein</fullName>
    </submittedName>
</protein>
<gene>
    <name evidence="1" type="ORF">K8V35_02820</name>
    <name evidence="2" type="ORF">SAMN05192557_0562</name>
</gene>
<evidence type="ECO:0000313" key="3">
    <source>
        <dbReference type="Proteomes" id="UP000243605"/>
    </source>
</evidence>
<reference evidence="1" key="2">
    <citation type="journal article" date="2021" name="PeerJ">
        <title>Extensive microbial diversity within the chicken gut microbiome revealed by metagenomics and culture.</title>
        <authorList>
            <person name="Gilroy R."/>
            <person name="Ravi A."/>
            <person name="Getino M."/>
            <person name="Pursley I."/>
            <person name="Horton D.L."/>
            <person name="Alikhan N.F."/>
            <person name="Baker D."/>
            <person name="Gharbi K."/>
            <person name="Hall N."/>
            <person name="Watson M."/>
            <person name="Adriaenssens E.M."/>
            <person name="Foster-Nyarko E."/>
            <person name="Jarju S."/>
            <person name="Secka A."/>
            <person name="Antonio M."/>
            <person name="Oren A."/>
            <person name="Chaudhuri R.R."/>
            <person name="La Ragione R."/>
            <person name="Hildebrand F."/>
            <person name="Pallen M.J."/>
        </authorList>
    </citation>
    <scope>NUCLEOTIDE SEQUENCE</scope>
    <source>
        <strain evidence="1">6019</strain>
    </source>
</reference>
<dbReference type="OrthoDB" id="2989116at2"/>
<organism evidence="2 3">
    <name type="scientific">Aliicoccus persicus</name>
    <dbReference type="NCBI Taxonomy" id="930138"/>
    <lineage>
        <taxon>Bacteria</taxon>
        <taxon>Bacillati</taxon>
        <taxon>Bacillota</taxon>
        <taxon>Bacilli</taxon>
        <taxon>Bacillales</taxon>
        <taxon>Staphylococcaceae</taxon>
        <taxon>Aliicoccus</taxon>
    </lineage>
</organism>
<sequence length="120" mass="14507">MGLDAYFYLKDKVTEEVIEYSYYRKFNALQGYFVKNHDILNCGRVQITSDILSDLTDNLNKIRNNPEKANVLLPVFYGPFFGYYEYDDLYFSFIHRCSKDLYHAKFIDYNRYDLFYSSDW</sequence>
<dbReference type="Proteomes" id="UP000243605">
    <property type="component" value="Unassembled WGS sequence"/>
</dbReference>
<dbReference type="EMBL" id="FOIT01000001">
    <property type="protein sequence ID" value="SEV86169.1"/>
    <property type="molecule type" value="Genomic_DNA"/>
</dbReference>
<reference evidence="1" key="3">
    <citation type="submission" date="2021-09" db="EMBL/GenBank/DDBJ databases">
        <authorList>
            <person name="Gilroy R."/>
        </authorList>
    </citation>
    <scope>NUCLEOTIDE SEQUENCE</scope>
    <source>
        <strain evidence="1">6019</strain>
    </source>
</reference>
<dbReference type="RefSeq" id="WP_091473672.1">
    <property type="nucleotide sequence ID" value="NZ_FOIT01000001.1"/>
</dbReference>
<name>A0A662Z4X0_9STAP</name>
<dbReference type="AlphaFoldDB" id="A0A662Z4X0"/>